<keyword evidence="1" id="KW-0732">Signal</keyword>
<dbReference type="OrthoDB" id="296239at2759"/>
<dbReference type="AlphaFoldDB" id="A0A8S1SIQ2"/>
<dbReference type="EMBL" id="CAJJDP010000010">
    <property type="protein sequence ID" value="CAD8140425.1"/>
    <property type="molecule type" value="Genomic_DNA"/>
</dbReference>
<evidence type="ECO:0000313" key="3">
    <source>
        <dbReference type="Proteomes" id="UP000683925"/>
    </source>
</evidence>
<name>A0A8S1SIQ2_PAROT</name>
<comment type="caution">
    <text evidence="2">The sequence shown here is derived from an EMBL/GenBank/DDBJ whole genome shotgun (WGS) entry which is preliminary data.</text>
</comment>
<keyword evidence="3" id="KW-1185">Reference proteome</keyword>
<dbReference type="Proteomes" id="UP000683925">
    <property type="component" value="Unassembled WGS sequence"/>
</dbReference>
<evidence type="ECO:0000256" key="1">
    <source>
        <dbReference type="SAM" id="SignalP"/>
    </source>
</evidence>
<protein>
    <submittedName>
        <fullName evidence="2">Uncharacterized protein</fullName>
    </submittedName>
</protein>
<evidence type="ECO:0000313" key="2">
    <source>
        <dbReference type="EMBL" id="CAD8140425.1"/>
    </source>
</evidence>
<feature type="chain" id="PRO_5035736142" evidence="1">
    <location>
        <begin position="19"/>
        <end position="395"/>
    </location>
</feature>
<gene>
    <name evidence="2" type="ORF">POCTA_138.1.T0110424</name>
</gene>
<feature type="signal peptide" evidence="1">
    <location>
        <begin position="1"/>
        <end position="18"/>
    </location>
</feature>
<proteinExistence type="predicted"/>
<reference evidence="2" key="1">
    <citation type="submission" date="2021-01" db="EMBL/GenBank/DDBJ databases">
        <authorList>
            <consortium name="Genoscope - CEA"/>
            <person name="William W."/>
        </authorList>
    </citation>
    <scope>NUCLEOTIDE SEQUENCE</scope>
</reference>
<dbReference type="OMA" id="LCADETC"/>
<organism evidence="2 3">
    <name type="scientific">Paramecium octaurelia</name>
    <dbReference type="NCBI Taxonomy" id="43137"/>
    <lineage>
        <taxon>Eukaryota</taxon>
        <taxon>Sar</taxon>
        <taxon>Alveolata</taxon>
        <taxon>Ciliophora</taxon>
        <taxon>Intramacronucleata</taxon>
        <taxon>Oligohymenophorea</taxon>
        <taxon>Peniculida</taxon>
        <taxon>Parameciidae</taxon>
        <taxon>Paramecium</taxon>
    </lineage>
</organism>
<accession>A0A8S1SIQ2</accession>
<sequence length="395" mass="42955">MKIFHILLLSILVYVANAAETATTCTDDQVLVKGKCKDAKNCKTQIGFFKQTQANGKKHIAKRPQFTVDYKDGNLQFSLTFTNAKDFQTSAETGSSTTCIQVNLRRFGAAFTNEVADASVITSTQQDTSRIWTFSVNKDQFDSLFLKDESNDEIKYTGFYAISVTLLLPNDNGVKPLAFFAFKFSAIFSKDLATLKSNEIKPKVQAEQVCADDAGEKCVNTAQSTLTLCADETCETPLATNELVVGDTIYVKQTITQDGFKGGKWKPMDAEITVVADGVSKTVKPKKLDKGQNGEQMYQVKLNFLGNKVTIASDAALGETTATRILQETADDPSVVGSTSVSCIKETSSSTCPSQDQVLTYNSENCAGVSCDDEDQSSNAMMFKVLIALLGLLIL</sequence>